<reference evidence="4" key="1">
    <citation type="submission" date="2018-11" db="EMBL/GenBank/DDBJ databases">
        <authorList>
            <person name="Alioto T."/>
            <person name="Alioto T."/>
        </authorList>
    </citation>
    <scope>NUCLEOTIDE SEQUENCE</scope>
</reference>
<accession>A0A8B6DS01</accession>
<evidence type="ECO:0000256" key="2">
    <source>
        <dbReference type="ARBA" id="ARBA00022741"/>
    </source>
</evidence>
<dbReference type="Gene3D" id="3.30.420.40">
    <property type="match status" value="2"/>
</dbReference>
<evidence type="ECO:0000313" key="4">
    <source>
        <dbReference type="EMBL" id="VDI22929.1"/>
    </source>
</evidence>
<evidence type="ECO:0008006" key="6">
    <source>
        <dbReference type="Google" id="ProtNLM"/>
    </source>
</evidence>
<comment type="caution">
    <text evidence="4">The sequence shown here is derived from an EMBL/GenBank/DDBJ whole genome shotgun (WGS) entry which is preliminary data.</text>
</comment>
<dbReference type="Proteomes" id="UP000596742">
    <property type="component" value="Unassembled WGS sequence"/>
</dbReference>
<name>A0A8B6DS01_MYTGA</name>
<dbReference type="EMBL" id="UYJE01003853">
    <property type="protein sequence ID" value="VDI22929.1"/>
    <property type="molecule type" value="Genomic_DNA"/>
</dbReference>
<organism evidence="4 5">
    <name type="scientific">Mytilus galloprovincialis</name>
    <name type="common">Mediterranean mussel</name>
    <dbReference type="NCBI Taxonomy" id="29158"/>
    <lineage>
        <taxon>Eukaryota</taxon>
        <taxon>Metazoa</taxon>
        <taxon>Spiralia</taxon>
        <taxon>Lophotrochozoa</taxon>
        <taxon>Mollusca</taxon>
        <taxon>Bivalvia</taxon>
        <taxon>Autobranchia</taxon>
        <taxon>Pteriomorphia</taxon>
        <taxon>Mytilida</taxon>
        <taxon>Mytiloidea</taxon>
        <taxon>Mytilidae</taxon>
        <taxon>Mytilinae</taxon>
        <taxon>Mytilus</taxon>
    </lineage>
</organism>
<comment type="similarity">
    <text evidence="1">Belongs to the heat shock protein 70 family.</text>
</comment>
<proteinExistence type="inferred from homology"/>
<keyword evidence="2" id="KW-0547">Nucleotide-binding</keyword>
<dbReference type="InterPro" id="IPR043129">
    <property type="entry name" value="ATPase_NBD"/>
</dbReference>
<evidence type="ECO:0000256" key="1">
    <source>
        <dbReference type="ARBA" id="ARBA00007381"/>
    </source>
</evidence>
<dbReference type="PANTHER" id="PTHR14187:SF5">
    <property type="entry name" value="HEAT SHOCK 70 KDA PROTEIN 12A"/>
    <property type="match status" value="1"/>
</dbReference>
<dbReference type="InterPro" id="IPR013126">
    <property type="entry name" value="Hsp_70_fam"/>
</dbReference>
<evidence type="ECO:0000313" key="5">
    <source>
        <dbReference type="Proteomes" id="UP000596742"/>
    </source>
</evidence>
<dbReference type="PANTHER" id="PTHR14187">
    <property type="entry name" value="ALPHA KINASE/ELONGATION FACTOR 2 KINASE"/>
    <property type="match status" value="1"/>
</dbReference>
<dbReference type="GO" id="GO:0140662">
    <property type="term" value="F:ATP-dependent protein folding chaperone"/>
    <property type="evidence" value="ECO:0007669"/>
    <property type="project" value="InterPro"/>
</dbReference>
<protein>
    <recommendedName>
        <fullName evidence="6">Heat shock 70 kDa protein 12A</fullName>
    </recommendedName>
</protein>
<evidence type="ECO:0000256" key="3">
    <source>
        <dbReference type="ARBA" id="ARBA00022840"/>
    </source>
</evidence>
<dbReference type="Gene3D" id="3.90.640.10">
    <property type="entry name" value="Actin, Chain A, domain 4"/>
    <property type="match status" value="1"/>
</dbReference>
<dbReference type="AlphaFoldDB" id="A0A8B6DS01"/>
<dbReference type="OrthoDB" id="2963168at2759"/>
<keyword evidence="3" id="KW-0067">ATP-binding</keyword>
<sequence>MSKLSDDYLFVVAIDFGTTYSGYAFSSRDDFKKDPLKIVANQAWNAGKFVSFGYEAENKYADIVLDGQQNEYFFFQRFKMQLYKNKKKYTIRVKLSLDPDCSKHDASKISKLLSQTSRCIKETFMVPVLERGKEIKKTDIRWVLTVPAIWSDAAKQFMRKSAELAGIPNNQLLIALEPEAASIYCQDLPIEKLQGADKGYCMTEEGTRYMVVDNGGGTSDITIHQKVSKGLKEICRASGGDCGGISVDNSFYQIFVKLLGAPLLTIMKQEDPSAYLDIFRELEAIKRTVDKTNQDYVTMAIPRAFLDKICKKHLHEDFAAVIEASPYKYRMIVRYDKLRMEADLIKNLFKEPSQKIIQLITDALNMLNNKYTDLVSVILLVGGFSDSKIIQDEIKAKFPKKRVIVPEDAGLAVLKGAVLFGHRPEQIVSRIVRYTYGVQYRPRFNSSIHDPARRVVTHGIQRCIDAFDIFVSIDSEVELGSKIRKEFATSREFQEFVSFPVFQTIQQSPKYTDEDSCTHIGTLRLAIPNPSRYFRDLDVEFIFGHTELKVIGYGMQTGRECETALDLI</sequence>
<dbReference type="CDD" id="cd10229">
    <property type="entry name" value="ASKHA_NBD_HSP70_HSPA12"/>
    <property type="match status" value="1"/>
</dbReference>
<dbReference type="Pfam" id="PF00012">
    <property type="entry name" value="HSP70"/>
    <property type="match status" value="1"/>
</dbReference>
<keyword evidence="5" id="KW-1185">Reference proteome</keyword>
<dbReference type="SUPFAM" id="SSF53067">
    <property type="entry name" value="Actin-like ATPase domain"/>
    <property type="match status" value="2"/>
</dbReference>
<gene>
    <name evidence="4" type="ORF">MGAL_10B066308</name>
</gene>
<dbReference type="GO" id="GO:0005524">
    <property type="term" value="F:ATP binding"/>
    <property type="evidence" value="ECO:0007669"/>
    <property type="project" value="UniProtKB-KW"/>
</dbReference>